<reference evidence="4" key="1">
    <citation type="journal article" date="2014" name="Front. Microbiol.">
        <title>High frequency of phylogenetically diverse reductive dehalogenase-homologous genes in deep subseafloor sedimentary metagenomes.</title>
        <authorList>
            <person name="Kawai M."/>
            <person name="Futagami T."/>
            <person name="Toyoda A."/>
            <person name="Takaki Y."/>
            <person name="Nishi S."/>
            <person name="Hori S."/>
            <person name="Arai W."/>
            <person name="Tsubouchi T."/>
            <person name="Morono Y."/>
            <person name="Uchiyama I."/>
            <person name="Ito T."/>
            <person name="Fujiyama A."/>
            <person name="Inagaki F."/>
            <person name="Takami H."/>
        </authorList>
    </citation>
    <scope>NUCLEOTIDE SEQUENCE</scope>
    <source>
        <strain evidence="4">Expedition CK06-06</strain>
    </source>
</reference>
<evidence type="ECO:0000256" key="1">
    <source>
        <dbReference type="ARBA" id="ARBA00004613"/>
    </source>
</evidence>
<comment type="caution">
    <text evidence="4">The sequence shown here is derived from an EMBL/GenBank/DDBJ whole genome shotgun (WGS) entry which is preliminary data.</text>
</comment>
<dbReference type="InterPro" id="IPR011330">
    <property type="entry name" value="Glyco_hydro/deAcase_b/a-brl"/>
</dbReference>
<dbReference type="Gene3D" id="3.20.20.370">
    <property type="entry name" value="Glycoside hydrolase/deacetylase"/>
    <property type="match status" value="1"/>
</dbReference>
<dbReference type="InterPro" id="IPR002509">
    <property type="entry name" value="NODB_dom"/>
</dbReference>
<gene>
    <name evidence="4" type="ORF">S01H1_16171</name>
</gene>
<dbReference type="GO" id="GO:0005576">
    <property type="term" value="C:extracellular region"/>
    <property type="evidence" value="ECO:0007669"/>
    <property type="project" value="UniProtKB-SubCell"/>
</dbReference>
<dbReference type="GO" id="GO:0005975">
    <property type="term" value="P:carbohydrate metabolic process"/>
    <property type="evidence" value="ECO:0007669"/>
    <property type="project" value="InterPro"/>
</dbReference>
<dbReference type="PROSITE" id="PS51677">
    <property type="entry name" value="NODB"/>
    <property type="match status" value="1"/>
</dbReference>
<dbReference type="SUPFAM" id="SSF88713">
    <property type="entry name" value="Glycoside hydrolase/deacetylase"/>
    <property type="match status" value="1"/>
</dbReference>
<dbReference type="AlphaFoldDB" id="X0SEN4"/>
<feature type="non-terminal residue" evidence="4">
    <location>
        <position position="90"/>
    </location>
</feature>
<dbReference type="PANTHER" id="PTHR34216:SF3">
    <property type="entry name" value="POLY-BETA-1,6-N-ACETYL-D-GLUCOSAMINE N-DEACETYLASE"/>
    <property type="match status" value="1"/>
</dbReference>
<protein>
    <recommendedName>
        <fullName evidence="3">NodB homology domain-containing protein</fullName>
    </recommendedName>
</protein>
<organism evidence="4">
    <name type="scientific">marine sediment metagenome</name>
    <dbReference type="NCBI Taxonomy" id="412755"/>
    <lineage>
        <taxon>unclassified sequences</taxon>
        <taxon>metagenomes</taxon>
        <taxon>ecological metagenomes</taxon>
    </lineage>
</organism>
<comment type="subcellular location">
    <subcellularLocation>
        <location evidence="1">Secreted</location>
    </subcellularLocation>
</comment>
<sequence length="90" mass="10643">MTEILTYHNISNNEADSWAVTPSRFEQEMQWLAEKEYRGVSLREFYEDIEQEKVVVITFDDGYKDFHDIAMPILSKLDFKATVFVLSKLM</sequence>
<keyword evidence="2" id="KW-0732">Signal</keyword>
<proteinExistence type="predicted"/>
<dbReference type="GO" id="GO:0016810">
    <property type="term" value="F:hydrolase activity, acting on carbon-nitrogen (but not peptide) bonds"/>
    <property type="evidence" value="ECO:0007669"/>
    <property type="project" value="InterPro"/>
</dbReference>
<dbReference type="InterPro" id="IPR051398">
    <property type="entry name" value="Polysacch_Deacetylase"/>
</dbReference>
<accession>X0SEN4</accession>
<name>X0SEN4_9ZZZZ</name>
<dbReference type="EMBL" id="BARS01008485">
    <property type="protein sequence ID" value="GAF79493.1"/>
    <property type="molecule type" value="Genomic_DNA"/>
</dbReference>
<evidence type="ECO:0000256" key="2">
    <source>
        <dbReference type="ARBA" id="ARBA00022729"/>
    </source>
</evidence>
<dbReference type="Pfam" id="PF01522">
    <property type="entry name" value="Polysacc_deac_1"/>
    <property type="match status" value="1"/>
</dbReference>
<dbReference type="PANTHER" id="PTHR34216">
    <property type="match status" value="1"/>
</dbReference>
<feature type="domain" description="NodB homology" evidence="3">
    <location>
        <begin position="53"/>
        <end position="90"/>
    </location>
</feature>
<evidence type="ECO:0000313" key="4">
    <source>
        <dbReference type="EMBL" id="GAF79493.1"/>
    </source>
</evidence>
<evidence type="ECO:0000259" key="3">
    <source>
        <dbReference type="PROSITE" id="PS51677"/>
    </source>
</evidence>